<proteinExistence type="inferred from homology"/>
<accession>A0AAN6Y8W3</accession>
<keyword evidence="9" id="KW-1185">Reference proteome</keyword>
<evidence type="ECO:0000256" key="5">
    <source>
        <dbReference type="ARBA" id="ARBA00023004"/>
    </source>
</evidence>
<evidence type="ECO:0000256" key="4">
    <source>
        <dbReference type="ARBA" id="ARBA00022723"/>
    </source>
</evidence>
<evidence type="ECO:0000256" key="7">
    <source>
        <dbReference type="RuleBase" id="RU000461"/>
    </source>
</evidence>
<sequence>MTKGDIHKELIDLHKKYGPVVRVAPNVINVDYPELIKKVFTIKDDWKKTEYYLASSALVDGKIVYNLFSQLDKTSHHQQKKPVAKFYSPTGVASVEPHVDKILTQLCHELDTRFLSGPSPQTSSKGIDLGRWILYYTWDVVGAITFSAPLGYLSSGCDFDSTLENAEKALDYFAWVGCIPFLDHVFDKNPIYRLGPPGFGGITNISIQRLVARYQGLDKDYHDAQKPDYLDRFIEAKKANPESVDDNQIVGWLMINMIAGADTTAIVIRSAVYYCLKEPRIWMRLRDELDRAGLAKDQAPLGYKDVRGIAYLEGIVREALRILPGVSGTLERYVPAGGVSLPDGSFVPEGCILGFNAYVLGRNREVWGDDAEEFKPERWLKKKEETEEEYQARLKAMNGADLSFGGGSRICLGMHMGLLQVYKVVATLAVCYDVELVDREKEWKVINSFFARQEGLVVNMRKRG</sequence>
<protein>
    <submittedName>
        <fullName evidence="8">Cytochrome P450</fullName>
    </submittedName>
</protein>
<evidence type="ECO:0000256" key="2">
    <source>
        <dbReference type="ARBA" id="ARBA00010617"/>
    </source>
</evidence>
<dbReference type="PROSITE" id="PS00086">
    <property type="entry name" value="CYTOCHROME_P450"/>
    <property type="match status" value="1"/>
</dbReference>
<dbReference type="EMBL" id="MU858096">
    <property type="protein sequence ID" value="KAK4214258.1"/>
    <property type="molecule type" value="Genomic_DNA"/>
</dbReference>
<keyword evidence="3 6" id="KW-0349">Heme</keyword>
<dbReference type="Gene3D" id="1.10.630.10">
    <property type="entry name" value="Cytochrome P450"/>
    <property type="match status" value="1"/>
</dbReference>
<dbReference type="GO" id="GO:0020037">
    <property type="term" value="F:heme binding"/>
    <property type="evidence" value="ECO:0007669"/>
    <property type="project" value="InterPro"/>
</dbReference>
<dbReference type="InterPro" id="IPR017972">
    <property type="entry name" value="Cyt_P450_CS"/>
</dbReference>
<evidence type="ECO:0000256" key="6">
    <source>
        <dbReference type="PIRSR" id="PIRSR602401-1"/>
    </source>
</evidence>
<evidence type="ECO:0000256" key="3">
    <source>
        <dbReference type="ARBA" id="ARBA00022617"/>
    </source>
</evidence>
<dbReference type="InterPro" id="IPR036396">
    <property type="entry name" value="Cyt_P450_sf"/>
</dbReference>
<comment type="similarity">
    <text evidence="2 7">Belongs to the cytochrome P450 family.</text>
</comment>
<evidence type="ECO:0000313" key="9">
    <source>
        <dbReference type="Proteomes" id="UP001301769"/>
    </source>
</evidence>
<dbReference type="CDD" id="cd11060">
    <property type="entry name" value="CYP57A1-like"/>
    <property type="match status" value="1"/>
</dbReference>
<keyword evidence="4 6" id="KW-0479">Metal-binding</keyword>
<dbReference type="GO" id="GO:0016705">
    <property type="term" value="F:oxidoreductase activity, acting on paired donors, with incorporation or reduction of molecular oxygen"/>
    <property type="evidence" value="ECO:0007669"/>
    <property type="project" value="InterPro"/>
</dbReference>
<dbReference type="AlphaFoldDB" id="A0AAN6Y8W3"/>
<feature type="binding site" description="axial binding residue" evidence="6">
    <location>
        <position position="411"/>
    </location>
    <ligand>
        <name>heme</name>
        <dbReference type="ChEBI" id="CHEBI:30413"/>
    </ligand>
    <ligandPart>
        <name>Fe</name>
        <dbReference type="ChEBI" id="CHEBI:18248"/>
    </ligandPart>
</feature>
<dbReference type="SUPFAM" id="SSF48264">
    <property type="entry name" value="Cytochrome P450"/>
    <property type="match status" value="1"/>
</dbReference>
<dbReference type="PANTHER" id="PTHR24305:SF232">
    <property type="entry name" value="P450, PUTATIVE (EUROFUNG)-RELATED"/>
    <property type="match status" value="1"/>
</dbReference>
<dbReference type="PRINTS" id="PR00463">
    <property type="entry name" value="EP450I"/>
</dbReference>
<dbReference type="PANTHER" id="PTHR24305">
    <property type="entry name" value="CYTOCHROME P450"/>
    <property type="match status" value="1"/>
</dbReference>
<keyword evidence="7" id="KW-0503">Monooxygenase</keyword>
<dbReference type="GO" id="GO:0005506">
    <property type="term" value="F:iron ion binding"/>
    <property type="evidence" value="ECO:0007669"/>
    <property type="project" value="InterPro"/>
</dbReference>
<organism evidence="8 9">
    <name type="scientific">Rhypophila decipiens</name>
    <dbReference type="NCBI Taxonomy" id="261697"/>
    <lineage>
        <taxon>Eukaryota</taxon>
        <taxon>Fungi</taxon>
        <taxon>Dikarya</taxon>
        <taxon>Ascomycota</taxon>
        <taxon>Pezizomycotina</taxon>
        <taxon>Sordariomycetes</taxon>
        <taxon>Sordariomycetidae</taxon>
        <taxon>Sordariales</taxon>
        <taxon>Naviculisporaceae</taxon>
        <taxon>Rhypophila</taxon>
    </lineage>
</organism>
<reference evidence="8" key="2">
    <citation type="submission" date="2023-05" db="EMBL/GenBank/DDBJ databases">
        <authorList>
            <consortium name="Lawrence Berkeley National Laboratory"/>
            <person name="Steindorff A."/>
            <person name="Hensen N."/>
            <person name="Bonometti L."/>
            <person name="Westerberg I."/>
            <person name="Brannstrom I.O."/>
            <person name="Guillou S."/>
            <person name="Cros-Aarteil S."/>
            <person name="Calhoun S."/>
            <person name="Haridas S."/>
            <person name="Kuo A."/>
            <person name="Mondo S."/>
            <person name="Pangilinan J."/>
            <person name="Riley R."/>
            <person name="Labutti K."/>
            <person name="Andreopoulos B."/>
            <person name="Lipzen A."/>
            <person name="Chen C."/>
            <person name="Yanf M."/>
            <person name="Daum C."/>
            <person name="Ng V."/>
            <person name="Clum A."/>
            <person name="Ohm R."/>
            <person name="Martin F."/>
            <person name="Silar P."/>
            <person name="Natvig D."/>
            <person name="Lalanne C."/>
            <person name="Gautier V."/>
            <person name="Ament-Velasquez S.L."/>
            <person name="Kruys A."/>
            <person name="Hutchinson M.I."/>
            <person name="Powell A.J."/>
            <person name="Barry K."/>
            <person name="Miller A.N."/>
            <person name="Grigoriev I.V."/>
            <person name="Debuchy R."/>
            <person name="Gladieux P."/>
            <person name="Thoren M.H."/>
            <person name="Johannesson H."/>
        </authorList>
    </citation>
    <scope>NUCLEOTIDE SEQUENCE</scope>
    <source>
        <strain evidence="8">PSN293</strain>
    </source>
</reference>
<evidence type="ECO:0000313" key="8">
    <source>
        <dbReference type="EMBL" id="KAK4214258.1"/>
    </source>
</evidence>
<comment type="cofactor">
    <cofactor evidence="1 6">
        <name>heme</name>
        <dbReference type="ChEBI" id="CHEBI:30413"/>
    </cofactor>
</comment>
<name>A0AAN6Y8W3_9PEZI</name>
<reference evidence="8" key="1">
    <citation type="journal article" date="2023" name="Mol. Phylogenet. Evol.">
        <title>Genome-scale phylogeny and comparative genomics of the fungal order Sordariales.</title>
        <authorList>
            <person name="Hensen N."/>
            <person name="Bonometti L."/>
            <person name="Westerberg I."/>
            <person name="Brannstrom I.O."/>
            <person name="Guillou S."/>
            <person name="Cros-Aarteil S."/>
            <person name="Calhoun S."/>
            <person name="Haridas S."/>
            <person name="Kuo A."/>
            <person name="Mondo S."/>
            <person name="Pangilinan J."/>
            <person name="Riley R."/>
            <person name="LaButti K."/>
            <person name="Andreopoulos B."/>
            <person name="Lipzen A."/>
            <person name="Chen C."/>
            <person name="Yan M."/>
            <person name="Daum C."/>
            <person name="Ng V."/>
            <person name="Clum A."/>
            <person name="Steindorff A."/>
            <person name="Ohm R.A."/>
            <person name="Martin F."/>
            <person name="Silar P."/>
            <person name="Natvig D.O."/>
            <person name="Lalanne C."/>
            <person name="Gautier V."/>
            <person name="Ament-Velasquez S.L."/>
            <person name="Kruys A."/>
            <person name="Hutchinson M.I."/>
            <person name="Powell A.J."/>
            <person name="Barry K."/>
            <person name="Miller A.N."/>
            <person name="Grigoriev I.V."/>
            <person name="Debuchy R."/>
            <person name="Gladieux P."/>
            <person name="Hiltunen Thoren M."/>
            <person name="Johannesson H."/>
        </authorList>
    </citation>
    <scope>NUCLEOTIDE SEQUENCE</scope>
    <source>
        <strain evidence="8">PSN293</strain>
    </source>
</reference>
<dbReference type="InterPro" id="IPR001128">
    <property type="entry name" value="Cyt_P450"/>
</dbReference>
<dbReference type="InterPro" id="IPR002401">
    <property type="entry name" value="Cyt_P450_E_grp-I"/>
</dbReference>
<dbReference type="PRINTS" id="PR00385">
    <property type="entry name" value="P450"/>
</dbReference>
<dbReference type="GO" id="GO:0004497">
    <property type="term" value="F:monooxygenase activity"/>
    <property type="evidence" value="ECO:0007669"/>
    <property type="project" value="UniProtKB-KW"/>
</dbReference>
<dbReference type="Pfam" id="PF00067">
    <property type="entry name" value="p450"/>
    <property type="match status" value="1"/>
</dbReference>
<dbReference type="InterPro" id="IPR050121">
    <property type="entry name" value="Cytochrome_P450_monoxygenase"/>
</dbReference>
<keyword evidence="5 6" id="KW-0408">Iron</keyword>
<dbReference type="Proteomes" id="UP001301769">
    <property type="component" value="Unassembled WGS sequence"/>
</dbReference>
<gene>
    <name evidence="8" type="ORF">QBC37DRAFT_156722</name>
</gene>
<keyword evidence="7" id="KW-0560">Oxidoreductase</keyword>
<evidence type="ECO:0000256" key="1">
    <source>
        <dbReference type="ARBA" id="ARBA00001971"/>
    </source>
</evidence>
<comment type="caution">
    <text evidence="8">The sequence shown here is derived from an EMBL/GenBank/DDBJ whole genome shotgun (WGS) entry which is preliminary data.</text>
</comment>